<dbReference type="SUPFAM" id="SSF57701">
    <property type="entry name" value="Zn2/Cys6 DNA-binding domain"/>
    <property type="match status" value="1"/>
</dbReference>
<keyword evidence="4" id="KW-1185">Reference proteome</keyword>
<feature type="region of interest" description="Disordered" evidence="1">
    <location>
        <begin position="410"/>
        <end position="475"/>
    </location>
</feature>
<gene>
    <name evidence="3" type="ORF">KFE25_000234</name>
</gene>
<feature type="compositionally biased region" description="Low complexity" evidence="1">
    <location>
        <begin position="455"/>
        <end position="475"/>
    </location>
</feature>
<name>A0A8J5X987_DIALT</name>
<dbReference type="AlphaFoldDB" id="A0A8J5X987"/>
<dbReference type="Pfam" id="PF00172">
    <property type="entry name" value="Zn_clus"/>
    <property type="match status" value="1"/>
</dbReference>
<dbReference type="GO" id="GO:0008270">
    <property type="term" value="F:zinc ion binding"/>
    <property type="evidence" value="ECO:0007669"/>
    <property type="project" value="InterPro"/>
</dbReference>
<dbReference type="Proteomes" id="UP000751190">
    <property type="component" value="Unassembled WGS sequence"/>
</dbReference>
<dbReference type="SMART" id="SM00066">
    <property type="entry name" value="GAL4"/>
    <property type="match status" value="1"/>
</dbReference>
<dbReference type="InterPro" id="IPR036864">
    <property type="entry name" value="Zn2-C6_fun-type_DNA-bd_sf"/>
</dbReference>
<sequence length="561" mass="59073">MVKVGCKACRISKVKCDLAHCASRVCTRCARLGLACIENPPSRQGRPRIPDTTKRLSPAVRALLIKPPRRDADASGDALQPHEANGAQAVGVSPAVPQPGVQPGALTPFAWAPADGGGGELVSAGDRTVSGICSTWELFCRQMADVASKPLKLEIVRRAFAIARQAQNWALTSEVMEVARALKLSMDDAVLAMAHAATAAANQPAGEPVMPDYIREWDGHLGVPAVTTVQWYGRHALLPNVAFRAFWAQAHDGDMTRLDAISGFNPAGDPRVADRAWLQMIDTVAMQREMTAAFVRMLSQVRPDTPTAQHLEGTLDCTMRMRLGSGRFSTYTQPRLRMYVSDSGLVCLHCCAWPGLTVAGTRQELAPPAPVLAIALAPYPDITLAPYPSRQPPCLPCVANADACGPAEVSLPRSNSASNSADAHRVEANSLSGATSPALSPPPQSGAPSAPPGAQPSGAEAPAVSEQLPPLHAPPLHASPFPAVVQASAMPAYATVNAFPLHGFPVSRAWPQPVAAFPAEATGLHASPRAPSADADFAQLADSMNLPLTIEQLLELCSGDL</sequence>
<accession>A0A8J5X987</accession>
<feature type="compositionally biased region" description="Pro residues" evidence="1">
    <location>
        <begin position="439"/>
        <end position="454"/>
    </location>
</feature>
<comment type="caution">
    <text evidence="3">The sequence shown here is derived from an EMBL/GenBank/DDBJ whole genome shotgun (WGS) entry which is preliminary data.</text>
</comment>
<dbReference type="GO" id="GO:0000981">
    <property type="term" value="F:DNA-binding transcription factor activity, RNA polymerase II-specific"/>
    <property type="evidence" value="ECO:0007669"/>
    <property type="project" value="InterPro"/>
</dbReference>
<evidence type="ECO:0000313" key="4">
    <source>
        <dbReference type="Proteomes" id="UP000751190"/>
    </source>
</evidence>
<organism evidence="3 4">
    <name type="scientific">Diacronema lutheri</name>
    <name type="common">Unicellular marine alga</name>
    <name type="synonym">Monochrysis lutheri</name>
    <dbReference type="NCBI Taxonomy" id="2081491"/>
    <lineage>
        <taxon>Eukaryota</taxon>
        <taxon>Haptista</taxon>
        <taxon>Haptophyta</taxon>
        <taxon>Pavlovophyceae</taxon>
        <taxon>Pavlovales</taxon>
        <taxon>Pavlovaceae</taxon>
        <taxon>Diacronema</taxon>
    </lineage>
</organism>
<evidence type="ECO:0000256" key="1">
    <source>
        <dbReference type="SAM" id="MobiDB-lite"/>
    </source>
</evidence>
<evidence type="ECO:0000313" key="3">
    <source>
        <dbReference type="EMBL" id="KAG8464066.1"/>
    </source>
</evidence>
<feature type="compositionally biased region" description="Polar residues" evidence="1">
    <location>
        <begin position="412"/>
        <end position="421"/>
    </location>
</feature>
<dbReference type="CDD" id="cd00067">
    <property type="entry name" value="GAL4"/>
    <property type="match status" value="1"/>
</dbReference>
<dbReference type="Gene3D" id="4.10.240.10">
    <property type="entry name" value="Zn(2)-C6 fungal-type DNA-binding domain"/>
    <property type="match status" value="1"/>
</dbReference>
<dbReference type="PROSITE" id="PS00463">
    <property type="entry name" value="ZN2_CY6_FUNGAL_1"/>
    <property type="match status" value="1"/>
</dbReference>
<dbReference type="EMBL" id="JAGTXO010000014">
    <property type="protein sequence ID" value="KAG8464066.1"/>
    <property type="molecule type" value="Genomic_DNA"/>
</dbReference>
<feature type="domain" description="Zn(2)-C6 fungal-type" evidence="2">
    <location>
        <begin position="5"/>
        <end position="38"/>
    </location>
</feature>
<reference evidence="3" key="1">
    <citation type="submission" date="2021-05" db="EMBL/GenBank/DDBJ databases">
        <title>The genome of the haptophyte Pavlova lutheri (Diacronema luteri, Pavlovales) - a model for lipid biosynthesis in eukaryotic algae.</title>
        <authorList>
            <person name="Hulatt C.J."/>
            <person name="Posewitz M.C."/>
        </authorList>
    </citation>
    <scope>NUCLEOTIDE SEQUENCE</scope>
    <source>
        <strain evidence="3">NIVA-4/92</strain>
    </source>
</reference>
<dbReference type="InterPro" id="IPR001138">
    <property type="entry name" value="Zn2Cys6_DnaBD"/>
</dbReference>
<dbReference type="PROSITE" id="PS50048">
    <property type="entry name" value="ZN2_CY6_FUNGAL_2"/>
    <property type="match status" value="1"/>
</dbReference>
<protein>
    <recommendedName>
        <fullName evidence="2">Zn(2)-C6 fungal-type domain-containing protein</fullName>
    </recommendedName>
</protein>
<proteinExistence type="predicted"/>
<evidence type="ECO:0000259" key="2">
    <source>
        <dbReference type="PROSITE" id="PS50048"/>
    </source>
</evidence>